<sequence>MTYLVLSQQRFNPNGCHGNEIIYYGKLLYLSEDLKYFIYNGKHYDIKYTGMEQKNGIHQSNAISGKRGFVNVKFRIFKYSISNTFENVEFLIVQTNDINTYLHNKFEFTFVQYFGMRFEMIFNDISAT</sequence>
<dbReference type="AlphaFoldDB" id="A0A6C0LVP8"/>
<evidence type="ECO:0000313" key="1">
    <source>
        <dbReference type="EMBL" id="QHU33302.1"/>
    </source>
</evidence>
<dbReference type="EMBL" id="MN740556">
    <property type="protein sequence ID" value="QHU33302.1"/>
    <property type="molecule type" value="Genomic_DNA"/>
</dbReference>
<protein>
    <submittedName>
        <fullName evidence="1">Uncharacterized protein</fullName>
    </submittedName>
</protein>
<organism evidence="1">
    <name type="scientific">viral metagenome</name>
    <dbReference type="NCBI Taxonomy" id="1070528"/>
    <lineage>
        <taxon>unclassified sequences</taxon>
        <taxon>metagenomes</taxon>
        <taxon>organismal metagenomes</taxon>
    </lineage>
</organism>
<proteinExistence type="predicted"/>
<name>A0A6C0LVP8_9ZZZZ</name>
<reference evidence="1" key="1">
    <citation type="journal article" date="2020" name="Nature">
        <title>Giant virus diversity and host interactions through global metagenomics.</title>
        <authorList>
            <person name="Schulz F."/>
            <person name="Roux S."/>
            <person name="Paez-Espino D."/>
            <person name="Jungbluth S."/>
            <person name="Walsh D.A."/>
            <person name="Denef V.J."/>
            <person name="McMahon K.D."/>
            <person name="Konstantinidis K.T."/>
            <person name="Eloe-Fadrosh E.A."/>
            <person name="Kyrpides N.C."/>
            <person name="Woyke T."/>
        </authorList>
    </citation>
    <scope>NUCLEOTIDE SEQUENCE</scope>
    <source>
        <strain evidence="1">GVMAG-S-1014582-52</strain>
    </source>
</reference>
<accession>A0A6C0LVP8</accession>